<evidence type="ECO:0000313" key="1">
    <source>
        <dbReference type="EMBL" id="GAH76400.1"/>
    </source>
</evidence>
<proteinExistence type="predicted"/>
<feature type="non-terminal residue" evidence="1">
    <location>
        <position position="1"/>
    </location>
</feature>
<comment type="caution">
    <text evidence="1">The sequence shown here is derived from an EMBL/GenBank/DDBJ whole genome shotgun (WGS) entry which is preliminary data.</text>
</comment>
<accession>X1J4I8</accession>
<gene>
    <name evidence="1" type="ORF">S03H2_67390</name>
</gene>
<reference evidence="1" key="1">
    <citation type="journal article" date="2014" name="Front. Microbiol.">
        <title>High frequency of phylogenetically diverse reductive dehalogenase-homologous genes in deep subseafloor sedimentary metagenomes.</title>
        <authorList>
            <person name="Kawai M."/>
            <person name="Futagami T."/>
            <person name="Toyoda A."/>
            <person name="Takaki Y."/>
            <person name="Nishi S."/>
            <person name="Hori S."/>
            <person name="Arai W."/>
            <person name="Tsubouchi T."/>
            <person name="Morono Y."/>
            <person name="Uchiyama I."/>
            <person name="Ito T."/>
            <person name="Fujiyama A."/>
            <person name="Inagaki F."/>
            <person name="Takami H."/>
        </authorList>
    </citation>
    <scope>NUCLEOTIDE SEQUENCE</scope>
    <source>
        <strain evidence="1">Expedition CK06-06</strain>
    </source>
</reference>
<protein>
    <submittedName>
        <fullName evidence="1">Uncharacterized protein</fullName>
    </submittedName>
</protein>
<organism evidence="1">
    <name type="scientific">marine sediment metagenome</name>
    <dbReference type="NCBI Taxonomy" id="412755"/>
    <lineage>
        <taxon>unclassified sequences</taxon>
        <taxon>metagenomes</taxon>
        <taxon>ecological metagenomes</taxon>
    </lineage>
</organism>
<feature type="non-terminal residue" evidence="1">
    <location>
        <position position="178"/>
    </location>
</feature>
<sequence length="178" mass="18147">ISDLHPAPTGTVISAYSGGTKRGSITTTEVGKYGGAGGADLKLMVQGDIAEGSQISFQVKVAGGTEYEADQTALFHSGDIEELYLTAYCPAPPSGGGGFGPALLPTGEEVTTNLFGTEASFPISSTGEILETIEATSKDGTLTLTVPEGTIALDKDDNPLISLEADIDTSPPPPPEDT</sequence>
<dbReference type="EMBL" id="BARU01044112">
    <property type="protein sequence ID" value="GAH76400.1"/>
    <property type="molecule type" value="Genomic_DNA"/>
</dbReference>
<dbReference type="AlphaFoldDB" id="X1J4I8"/>
<name>X1J4I8_9ZZZZ</name>